<proteinExistence type="predicted"/>
<dbReference type="EMBL" id="CADCWF010000340">
    <property type="protein sequence ID" value="CAA9580452.1"/>
    <property type="molecule type" value="Genomic_DNA"/>
</dbReference>
<organism evidence="1">
    <name type="scientific">uncultured Thermomicrobiales bacterium</name>
    <dbReference type="NCBI Taxonomy" id="1645740"/>
    <lineage>
        <taxon>Bacteria</taxon>
        <taxon>Pseudomonadati</taxon>
        <taxon>Thermomicrobiota</taxon>
        <taxon>Thermomicrobia</taxon>
        <taxon>Thermomicrobiales</taxon>
        <taxon>environmental samples</taxon>
    </lineage>
</organism>
<name>A0A6J4VMN8_9BACT</name>
<dbReference type="AlphaFoldDB" id="A0A6J4VMN8"/>
<sequence length="47" mass="4853">MAGEPVPHWYFHRPLGELLGACFAAGFVLDGLEEPAFGPGDAGPAAL</sequence>
<protein>
    <submittedName>
        <fullName evidence="1">Uncharacterized protein</fullName>
    </submittedName>
</protein>
<reference evidence="1" key="1">
    <citation type="submission" date="2020-02" db="EMBL/GenBank/DDBJ databases">
        <authorList>
            <person name="Meier V. D."/>
        </authorList>
    </citation>
    <scope>NUCLEOTIDE SEQUENCE</scope>
    <source>
        <strain evidence="1">AVDCRST_MAG59</strain>
    </source>
</reference>
<evidence type="ECO:0000313" key="1">
    <source>
        <dbReference type="EMBL" id="CAA9580452.1"/>
    </source>
</evidence>
<gene>
    <name evidence="1" type="ORF">AVDCRST_MAG59-4677</name>
</gene>
<feature type="non-terminal residue" evidence="1">
    <location>
        <position position="47"/>
    </location>
</feature>
<accession>A0A6J4VMN8</accession>